<dbReference type="AlphaFoldDB" id="A0A8C5PRS9"/>
<reference evidence="11" key="2">
    <citation type="submission" date="2025-09" db="UniProtKB">
        <authorList>
            <consortium name="Ensembl"/>
        </authorList>
    </citation>
    <scope>IDENTIFICATION</scope>
</reference>
<dbReference type="Proteomes" id="UP000694569">
    <property type="component" value="Unplaced"/>
</dbReference>
<name>A0A8C5PRS9_9ANUR</name>
<organism evidence="11 12">
    <name type="scientific">Leptobrachium leishanense</name>
    <name type="common">Leishan spiny toad</name>
    <dbReference type="NCBI Taxonomy" id="445787"/>
    <lineage>
        <taxon>Eukaryota</taxon>
        <taxon>Metazoa</taxon>
        <taxon>Chordata</taxon>
        <taxon>Craniata</taxon>
        <taxon>Vertebrata</taxon>
        <taxon>Euteleostomi</taxon>
        <taxon>Amphibia</taxon>
        <taxon>Batrachia</taxon>
        <taxon>Anura</taxon>
        <taxon>Pelobatoidea</taxon>
        <taxon>Megophryidae</taxon>
        <taxon>Leptobrachium</taxon>
    </lineage>
</organism>
<dbReference type="SMART" id="SM00595">
    <property type="entry name" value="MADF"/>
    <property type="match status" value="1"/>
</dbReference>
<dbReference type="Pfam" id="PF00018">
    <property type="entry name" value="SH3_1"/>
    <property type="match status" value="1"/>
</dbReference>
<evidence type="ECO:0000313" key="11">
    <source>
        <dbReference type="Ensembl" id="ENSLLEP00000026626.1"/>
    </source>
</evidence>
<feature type="region of interest" description="Disordered" evidence="6">
    <location>
        <begin position="433"/>
        <end position="461"/>
    </location>
</feature>
<dbReference type="Gene3D" id="3.30.505.10">
    <property type="entry name" value="SH2 domain"/>
    <property type="match status" value="1"/>
</dbReference>
<dbReference type="OrthoDB" id="4033880at2759"/>
<dbReference type="SUPFAM" id="SSF55550">
    <property type="entry name" value="SH2 domain"/>
    <property type="match status" value="1"/>
</dbReference>
<evidence type="ECO:0000259" key="9">
    <source>
        <dbReference type="PROSITE" id="PS51029"/>
    </source>
</evidence>
<dbReference type="Pfam" id="PF02944">
    <property type="entry name" value="BESS"/>
    <property type="match status" value="1"/>
</dbReference>
<dbReference type="Ensembl" id="ENSLLET00000027658.1">
    <property type="protein sequence ID" value="ENSLLEP00000026626.1"/>
    <property type="gene ID" value="ENSLLEG00000016673.1"/>
</dbReference>
<feature type="domain" description="BESS" evidence="10">
    <location>
        <begin position="377"/>
        <end position="416"/>
    </location>
</feature>
<evidence type="ECO:0000256" key="4">
    <source>
        <dbReference type="PROSITE-ProRule" id="PRU00192"/>
    </source>
</evidence>
<dbReference type="InterPro" id="IPR004210">
    <property type="entry name" value="BESS_motif"/>
</dbReference>
<sequence>MEAIAIYNFKTTERDELPFNKGDTLKILSMEDDQNWFKAEISGVEGFIPKNYIKVKPHPWYRGRISRQGAEEILLERKFLGAFFIRESESSPGEFSISVNYGQHVQHFKVLRERNGSYYLWETKFNSLNELVDFYRINSISKSHQVYLRENEEKLLIAAVQEHPVLWDTAHVDYKDKNKKAKAWSIVCKAAFPDFETSTKPEKRIKIQEAMSKWRTVRCNYVRNQKKIDKCGRSGSGAKKMRSYIFAEQLSFLKKNLVPRQTVSSIDATPSCSQDPGATPPTLNLLINTEATEGDLEDLVEGAEDLGHGAEALVEGAEDLVEGAAAVVEGAEAVVEGAEAAAPSTASSRCQRGTSLEQVILRFMEVQMRPEQANREDDDHVAFFNSILPLVRQMTRNQNIYFRMQTMHNIYSILNPQLPPLFYAAGHQQPPPVPYAAGYQQPPPVPYAAGDQQPPPVPYDEDVLEYRDL</sequence>
<evidence type="ECO:0000259" key="7">
    <source>
        <dbReference type="PROSITE" id="PS50001"/>
    </source>
</evidence>
<dbReference type="Pfam" id="PF10545">
    <property type="entry name" value="MADF_DNA_bdg"/>
    <property type="match status" value="1"/>
</dbReference>
<dbReference type="PRINTS" id="PR00401">
    <property type="entry name" value="SH2DOMAIN"/>
</dbReference>
<evidence type="ECO:0000256" key="5">
    <source>
        <dbReference type="PROSITE-ProRule" id="PRU00371"/>
    </source>
</evidence>
<evidence type="ECO:0000313" key="12">
    <source>
        <dbReference type="Proteomes" id="UP000694569"/>
    </source>
</evidence>
<dbReference type="InterPro" id="IPR001452">
    <property type="entry name" value="SH3_domain"/>
</dbReference>
<keyword evidence="1 4" id="KW-0728">SH3 domain</keyword>
<dbReference type="PROSITE" id="PS50001">
    <property type="entry name" value="SH2"/>
    <property type="match status" value="1"/>
</dbReference>
<dbReference type="InterPro" id="IPR036860">
    <property type="entry name" value="SH2_dom_sf"/>
</dbReference>
<reference evidence="11" key="1">
    <citation type="submission" date="2025-08" db="UniProtKB">
        <authorList>
            <consortium name="Ensembl"/>
        </authorList>
    </citation>
    <scope>IDENTIFICATION</scope>
</reference>
<comment type="subcellular location">
    <subcellularLocation>
        <location evidence="5">Nucleus</location>
    </subcellularLocation>
</comment>
<dbReference type="SMART" id="SM00326">
    <property type="entry name" value="SH3"/>
    <property type="match status" value="1"/>
</dbReference>
<evidence type="ECO:0000256" key="3">
    <source>
        <dbReference type="PROSITE-ProRule" id="PRU00191"/>
    </source>
</evidence>
<evidence type="ECO:0000259" key="8">
    <source>
        <dbReference type="PROSITE" id="PS50002"/>
    </source>
</evidence>
<dbReference type="Gene3D" id="2.30.30.40">
    <property type="entry name" value="SH3 Domains"/>
    <property type="match status" value="1"/>
</dbReference>
<dbReference type="GO" id="GO:0005634">
    <property type="term" value="C:nucleus"/>
    <property type="evidence" value="ECO:0007669"/>
    <property type="project" value="UniProtKB-SubCell"/>
</dbReference>
<proteinExistence type="predicted"/>
<dbReference type="InterPro" id="IPR036028">
    <property type="entry name" value="SH3-like_dom_sf"/>
</dbReference>
<keyword evidence="2 3" id="KW-0727">SH2 domain</keyword>
<dbReference type="PROSITE" id="PS51031">
    <property type="entry name" value="BESS"/>
    <property type="match status" value="1"/>
</dbReference>
<keyword evidence="5" id="KW-0539">Nucleus</keyword>
<dbReference type="PANTHER" id="PTHR46037">
    <property type="entry name" value="PROTEIN ENHANCER OF SEVENLESS 2B"/>
    <property type="match status" value="1"/>
</dbReference>
<evidence type="ECO:0000256" key="2">
    <source>
        <dbReference type="ARBA" id="ARBA00022999"/>
    </source>
</evidence>
<dbReference type="InterPro" id="IPR043539">
    <property type="entry name" value="Grb2-like"/>
</dbReference>
<evidence type="ECO:0000256" key="6">
    <source>
        <dbReference type="SAM" id="MobiDB-lite"/>
    </source>
</evidence>
<dbReference type="SMART" id="SM00252">
    <property type="entry name" value="SH2"/>
    <property type="match status" value="1"/>
</dbReference>
<dbReference type="InterPro" id="IPR000980">
    <property type="entry name" value="SH2"/>
</dbReference>
<dbReference type="PROSITE" id="PS51029">
    <property type="entry name" value="MADF"/>
    <property type="match status" value="1"/>
</dbReference>
<dbReference type="GO" id="GO:0003677">
    <property type="term" value="F:DNA binding"/>
    <property type="evidence" value="ECO:0007669"/>
    <property type="project" value="InterPro"/>
</dbReference>
<feature type="domain" description="SH3" evidence="8">
    <location>
        <begin position="1"/>
        <end position="58"/>
    </location>
</feature>
<evidence type="ECO:0000259" key="10">
    <source>
        <dbReference type="PROSITE" id="PS51031"/>
    </source>
</evidence>
<dbReference type="SUPFAM" id="SSF50044">
    <property type="entry name" value="SH3-domain"/>
    <property type="match status" value="1"/>
</dbReference>
<accession>A0A8C5PRS9</accession>
<evidence type="ECO:0000256" key="1">
    <source>
        <dbReference type="ARBA" id="ARBA00022443"/>
    </source>
</evidence>
<feature type="domain" description="MADF" evidence="9">
    <location>
        <begin position="155"/>
        <end position="258"/>
    </location>
</feature>
<dbReference type="GeneTree" id="ENSGT00940000157239"/>
<feature type="domain" description="SH2" evidence="7">
    <location>
        <begin position="60"/>
        <end position="152"/>
    </location>
</feature>
<dbReference type="PROSITE" id="PS50002">
    <property type="entry name" value="SH3"/>
    <property type="match status" value="1"/>
</dbReference>
<protein>
    <submittedName>
        <fullName evidence="11">Epsin 2</fullName>
    </submittedName>
</protein>
<gene>
    <name evidence="11" type="primary">EPN2</name>
</gene>
<keyword evidence="12" id="KW-1185">Reference proteome</keyword>
<dbReference type="CDD" id="cd09941">
    <property type="entry name" value="SH2_Grb2_like"/>
    <property type="match status" value="1"/>
</dbReference>
<dbReference type="PRINTS" id="PR00452">
    <property type="entry name" value="SH3DOMAIN"/>
</dbReference>
<dbReference type="Pfam" id="PF00017">
    <property type="entry name" value="SH2"/>
    <property type="match status" value="1"/>
</dbReference>
<dbReference type="InterPro" id="IPR006578">
    <property type="entry name" value="MADF-dom"/>
</dbReference>